<dbReference type="Proteomes" id="UP000664122">
    <property type="component" value="Unassembled WGS sequence"/>
</dbReference>
<sequence length="103" mass="11223">MLSESAMQLSPSREAAHFLVSSLSAVRGVSREAANMIELAIWHCDDRLVIPERSLPRHTINRNALLHALNYAIPELEHGSPEAAAAVSLAVTILAEETGRQNQ</sequence>
<evidence type="ECO:0000313" key="2">
    <source>
        <dbReference type="Proteomes" id="UP000664122"/>
    </source>
</evidence>
<keyword evidence="2" id="KW-1185">Reference proteome</keyword>
<dbReference type="EMBL" id="JAFMPP010000006">
    <property type="protein sequence ID" value="MBO0662804.1"/>
    <property type="molecule type" value="Genomic_DNA"/>
</dbReference>
<organism evidence="1 2">
    <name type="scientific">Jiella flava</name>
    <dbReference type="NCBI Taxonomy" id="2816857"/>
    <lineage>
        <taxon>Bacteria</taxon>
        <taxon>Pseudomonadati</taxon>
        <taxon>Pseudomonadota</taxon>
        <taxon>Alphaproteobacteria</taxon>
        <taxon>Hyphomicrobiales</taxon>
        <taxon>Aurantimonadaceae</taxon>
        <taxon>Jiella</taxon>
    </lineage>
</organism>
<protein>
    <submittedName>
        <fullName evidence="1">Uncharacterized protein</fullName>
    </submittedName>
</protein>
<name>A0A939G0H5_9HYPH</name>
<proteinExistence type="predicted"/>
<gene>
    <name evidence="1" type="ORF">J1C48_09460</name>
</gene>
<dbReference type="RefSeq" id="WP_207257583.1">
    <property type="nucleotide sequence ID" value="NZ_JAFMPP010000006.1"/>
</dbReference>
<evidence type="ECO:0000313" key="1">
    <source>
        <dbReference type="EMBL" id="MBO0662804.1"/>
    </source>
</evidence>
<accession>A0A939G0H5</accession>
<dbReference type="AlphaFoldDB" id="A0A939G0H5"/>
<reference evidence="1" key="1">
    <citation type="submission" date="2021-03" db="EMBL/GenBank/DDBJ databases">
        <title>Whole genome sequence of Jiella sp. CQZ9-1.</title>
        <authorList>
            <person name="Tuo L."/>
        </authorList>
    </citation>
    <scope>NUCLEOTIDE SEQUENCE</scope>
    <source>
        <strain evidence="1">CQZ9-1</strain>
    </source>
</reference>
<comment type="caution">
    <text evidence="1">The sequence shown here is derived from an EMBL/GenBank/DDBJ whole genome shotgun (WGS) entry which is preliminary data.</text>
</comment>